<reference evidence="1 2" key="1">
    <citation type="submission" date="2018-03" db="EMBL/GenBank/DDBJ databases">
        <title>Ahniella affigens gen. nov., sp. nov., a gammaproteobacterium isolated from sandy soil near a stream.</title>
        <authorList>
            <person name="Ko Y."/>
            <person name="Kim J.-H."/>
        </authorList>
    </citation>
    <scope>NUCLEOTIDE SEQUENCE [LARGE SCALE GENOMIC DNA]</scope>
    <source>
        <strain evidence="1 2">D13</strain>
    </source>
</reference>
<protein>
    <submittedName>
        <fullName evidence="1">Uncharacterized protein</fullName>
    </submittedName>
</protein>
<sequence length="70" mass="7582">MAPHQSAPAAATLIGMRARNIEGLPNQSLARRMRHQAQTALTKLAELRQTRLAPDCPDRAHPLASAVNMS</sequence>
<accession>A0A2P1PN13</accession>
<dbReference type="AlphaFoldDB" id="A0A2P1PN13"/>
<dbReference type="Proteomes" id="UP000241074">
    <property type="component" value="Chromosome"/>
</dbReference>
<dbReference type="EMBL" id="CP027860">
    <property type="protein sequence ID" value="AVP96236.1"/>
    <property type="molecule type" value="Genomic_DNA"/>
</dbReference>
<dbReference type="KEGG" id="xba:C7S18_03085"/>
<evidence type="ECO:0000313" key="1">
    <source>
        <dbReference type="EMBL" id="AVP96236.1"/>
    </source>
</evidence>
<organism evidence="1 2">
    <name type="scientific">Ahniella affigens</name>
    <dbReference type="NCBI Taxonomy" id="2021234"/>
    <lineage>
        <taxon>Bacteria</taxon>
        <taxon>Pseudomonadati</taxon>
        <taxon>Pseudomonadota</taxon>
        <taxon>Gammaproteobacteria</taxon>
        <taxon>Lysobacterales</taxon>
        <taxon>Rhodanobacteraceae</taxon>
        <taxon>Ahniella</taxon>
    </lineage>
</organism>
<reference evidence="1 2" key="2">
    <citation type="submission" date="2018-03" db="EMBL/GenBank/DDBJ databases">
        <authorList>
            <person name="Keele B.F."/>
        </authorList>
    </citation>
    <scope>NUCLEOTIDE SEQUENCE [LARGE SCALE GENOMIC DNA]</scope>
    <source>
        <strain evidence="1 2">D13</strain>
    </source>
</reference>
<keyword evidence="2" id="KW-1185">Reference proteome</keyword>
<name>A0A2P1PN13_9GAMM</name>
<evidence type="ECO:0000313" key="2">
    <source>
        <dbReference type="Proteomes" id="UP000241074"/>
    </source>
</evidence>
<gene>
    <name evidence="1" type="ORF">C7S18_03085</name>
</gene>
<proteinExistence type="predicted"/>